<proteinExistence type="predicted"/>
<dbReference type="EMBL" id="LXQA010712143">
    <property type="protein sequence ID" value="MCI67231.1"/>
    <property type="molecule type" value="Genomic_DNA"/>
</dbReference>
<dbReference type="AlphaFoldDB" id="A0A392U1D2"/>
<reference evidence="1 2" key="1">
    <citation type="journal article" date="2018" name="Front. Plant Sci.">
        <title>Red Clover (Trifolium pratense) and Zigzag Clover (T. medium) - A Picture of Genomic Similarities and Differences.</title>
        <authorList>
            <person name="Dluhosova J."/>
            <person name="Istvanek J."/>
            <person name="Nedelnik J."/>
            <person name="Repkova J."/>
        </authorList>
    </citation>
    <scope>NUCLEOTIDE SEQUENCE [LARGE SCALE GENOMIC DNA]</scope>
    <source>
        <strain evidence="2">cv. 10/8</strain>
        <tissue evidence="1">Leaf</tissue>
    </source>
</reference>
<evidence type="ECO:0000313" key="1">
    <source>
        <dbReference type="EMBL" id="MCI67231.1"/>
    </source>
</evidence>
<accession>A0A392U1D2</accession>
<keyword evidence="2" id="KW-1185">Reference proteome</keyword>
<protein>
    <submittedName>
        <fullName evidence="1">Uncharacterized protein</fullName>
    </submittedName>
</protein>
<organism evidence="1 2">
    <name type="scientific">Trifolium medium</name>
    <dbReference type="NCBI Taxonomy" id="97028"/>
    <lineage>
        <taxon>Eukaryota</taxon>
        <taxon>Viridiplantae</taxon>
        <taxon>Streptophyta</taxon>
        <taxon>Embryophyta</taxon>
        <taxon>Tracheophyta</taxon>
        <taxon>Spermatophyta</taxon>
        <taxon>Magnoliopsida</taxon>
        <taxon>eudicotyledons</taxon>
        <taxon>Gunneridae</taxon>
        <taxon>Pentapetalae</taxon>
        <taxon>rosids</taxon>
        <taxon>fabids</taxon>
        <taxon>Fabales</taxon>
        <taxon>Fabaceae</taxon>
        <taxon>Papilionoideae</taxon>
        <taxon>50 kb inversion clade</taxon>
        <taxon>NPAAA clade</taxon>
        <taxon>Hologalegina</taxon>
        <taxon>IRL clade</taxon>
        <taxon>Trifolieae</taxon>
        <taxon>Trifolium</taxon>
    </lineage>
</organism>
<evidence type="ECO:0000313" key="2">
    <source>
        <dbReference type="Proteomes" id="UP000265520"/>
    </source>
</evidence>
<comment type="caution">
    <text evidence="1">The sequence shown here is derived from an EMBL/GenBank/DDBJ whole genome shotgun (WGS) entry which is preliminary data.</text>
</comment>
<dbReference type="Proteomes" id="UP000265520">
    <property type="component" value="Unassembled WGS sequence"/>
</dbReference>
<name>A0A392U1D2_9FABA</name>
<sequence length="50" mass="5806">MVQNYTRFRDSGSSEVLALQRTEGFRGWKASEAGELQKLEIFRSLNHQSF</sequence>